<dbReference type="PRINTS" id="PR00377">
    <property type="entry name" value="IMPHPHTASES"/>
</dbReference>
<dbReference type="InterPro" id="IPR020583">
    <property type="entry name" value="Inositol_monoP_metal-BS"/>
</dbReference>
<evidence type="ECO:0000256" key="6">
    <source>
        <dbReference type="ARBA" id="ARBA00022723"/>
    </source>
</evidence>
<evidence type="ECO:0000256" key="9">
    <source>
        <dbReference type="ARBA" id="ARBA00023102"/>
    </source>
</evidence>
<evidence type="ECO:0000256" key="7">
    <source>
        <dbReference type="ARBA" id="ARBA00022801"/>
    </source>
</evidence>
<keyword evidence="7" id="KW-0378">Hydrolase</keyword>
<feature type="binding site" evidence="12">
    <location>
        <position position="102"/>
    </location>
    <ligand>
        <name>Mg(2+)</name>
        <dbReference type="ChEBI" id="CHEBI:18420"/>
        <label>1</label>
        <note>catalytic</note>
    </ligand>
</feature>
<dbReference type="UniPathway" id="UPA00031">
    <property type="reaction ID" value="UER00013"/>
</dbReference>
<comment type="similarity">
    <text evidence="3">Belongs to the inositol monophosphatase superfamily.</text>
</comment>
<evidence type="ECO:0000256" key="1">
    <source>
        <dbReference type="ARBA" id="ARBA00001946"/>
    </source>
</evidence>
<dbReference type="InterPro" id="IPR000760">
    <property type="entry name" value="Inositol_monophosphatase-like"/>
</dbReference>
<comment type="cofactor">
    <cofactor evidence="1 12">
        <name>Mg(2+)</name>
        <dbReference type="ChEBI" id="CHEBI:18420"/>
    </cofactor>
</comment>
<dbReference type="PANTHER" id="PTHR43200">
    <property type="entry name" value="PHOSPHATASE"/>
    <property type="match status" value="1"/>
</dbReference>
<dbReference type="Gene3D" id="3.30.540.10">
    <property type="entry name" value="Fructose-1,6-Bisphosphatase, subunit A, domain 1"/>
    <property type="match status" value="1"/>
</dbReference>
<dbReference type="NCBIfam" id="TIGR02067">
    <property type="entry name" value="his_9_HisN"/>
    <property type="match status" value="1"/>
</dbReference>
<evidence type="ECO:0000256" key="4">
    <source>
        <dbReference type="ARBA" id="ARBA00013085"/>
    </source>
</evidence>
<reference evidence="13 14" key="1">
    <citation type="submission" date="2016-10" db="EMBL/GenBank/DDBJ databases">
        <authorList>
            <person name="de Groot N.N."/>
        </authorList>
    </citation>
    <scope>NUCLEOTIDE SEQUENCE [LARGE SCALE GENOMIC DNA]</scope>
    <source>
        <strain evidence="13 14">DSM 27375</strain>
    </source>
</reference>
<dbReference type="GO" id="GO:0046872">
    <property type="term" value="F:metal ion binding"/>
    <property type="evidence" value="ECO:0007669"/>
    <property type="project" value="UniProtKB-KW"/>
</dbReference>
<dbReference type="EMBL" id="FNBL01000001">
    <property type="protein sequence ID" value="SDE91677.1"/>
    <property type="molecule type" value="Genomic_DNA"/>
</dbReference>
<proteinExistence type="inferred from homology"/>
<dbReference type="Proteomes" id="UP000182284">
    <property type="component" value="Unassembled WGS sequence"/>
</dbReference>
<feature type="binding site" evidence="12">
    <location>
        <position position="100"/>
    </location>
    <ligand>
        <name>Mg(2+)</name>
        <dbReference type="ChEBI" id="CHEBI:18420"/>
        <label>1</label>
        <note>catalytic</note>
    </ligand>
</feature>
<organism evidence="13 14">
    <name type="scientific">Celeribacter baekdonensis</name>
    <dbReference type="NCBI Taxonomy" id="875171"/>
    <lineage>
        <taxon>Bacteria</taxon>
        <taxon>Pseudomonadati</taxon>
        <taxon>Pseudomonadota</taxon>
        <taxon>Alphaproteobacteria</taxon>
        <taxon>Rhodobacterales</taxon>
        <taxon>Roseobacteraceae</taxon>
        <taxon>Celeribacter</taxon>
    </lineage>
</organism>
<evidence type="ECO:0000256" key="3">
    <source>
        <dbReference type="ARBA" id="ARBA00009759"/>
    </source>
</evidence>
<keyword evidence="5" id="KW-0028">Amino-acid biosynthesis</keyword>
<dbReference type="Pfam" id="PF00459">
    <property type="entry name" value="Inositol_P"/>
    <property type="match status" value="1"/>
</dbReference>
<dbReference type="PANTHER" id="PTHR43200:SF6">
    <property type="entry name" value="3'(2'),5'-BISPHOSPHATE NUCLEOTIDASE"/>
    <property type="match status" value="1"/>
</dbReference>
<dbReference type="RefSeq" id="WP_074641079.1">
    <property type="nucleotide sequence ID" value="NZ_FNBL01000001.1"/>
</dbReference>
<dbReference type="GO" id="GO:0000105">
    <property type="term" value="P:L-histidine biosynthetic process"/>
    <property type="evidence" value="ECO:0007669"/>
    <property type="project" value="UniProtKB-UniRule"/>
</dbReference>
<dbReference type="Gene3D" id="3.40.190.80">
    <property type="match status" value="1"/>
</dbReference>
<protein>
    <recommendedName>
        <fullName evidence="4 11">Histidinol-phosphatase</fullName>
        <ecNumber evidence="4 11">3.1.3.15</ecNumber>
    </recommendedName>
</protein>
<dbReference type="AlphaFoldDB" id="A0A1G7GU51"/>
<evidence type="ECO:0000256" key="8">
    <source>
        <dbReference type="ARBA" id="ARBA00022842"/>
    </source>
</evidence>
<name>A0A1G7GU51_9RHOB</name>
<evidence type="ECO:0000256" key="5">
    <source>
        <dbReference type="ARBA" id="ARBA00022605"/>
    </source>
</evidence>
<dbReference type="CDD" id="cd01641">
    <property type="entry name" value="Bacterial_IMPase_like_1"/>
    <property type="match status" value="1"/>
</dbReference>
<dbReference type="InterPro" id="IPR051090">
    <property type="entry name" value="Inositol_monoP_superfamily"/>
</dbReference>
<keyword evidence="6 12" id="KW-0479">Metal-binding</keyword>
<comment type="catalytic activity">
    <reaction evidence="10">
        <text>L-histidinol phosphate + H2O = L-histidinol + phosphate</text>
        <dbReference type="Rhea" id="RHEA:14465"/>
        <dbReference type="ChEBI" id="CHEBI:15377"/>
        <dbReference type="ChEBI" id="CHEBI:43474"/>
        <dbReference type="ChEBI" id="CHEBI:57699"/>
        <dbReference type="ChEBI" id="CHEBI:57980"/>
        <dbReference type="EC" id="3.1.3.15"/>
    </reaction>
</comment>
<dbReference type="GO" id="GO:0004401">
    <property type="term" value="F:histidinol-phosphatase activity"/>
    <property type="evidence" value="ECO:0007669"/>
    <property type="project" value="UniProtKB-UniRule"/>
</dbReference>
<keyword evidence="8 12" id="KW-0460">Magnesium</keyword>
<dbReference type="PROSITE" id="PS00629">
    <property type="entry name" value="IMP_1"/>
    <property type="match status" value="1"/>
</dbReference>
<evidence type="ECO:0000256" key="12">
    <source>
        <dbReference type="PIRSR" id="PIRSR600760-2"/>
    </source>
</evidence>
<evidence type="ECO:0000256" key="10">
    <source>
        <dbReference type="ARBA" id="ARBA00049158"/>
    </source>
</evidence>
<feature type="binding site" evidence="12">
    <location>
        <position position="84"/>
    </location>
    <ligand>
        <name>Mg(2+)</name>
        <dbReference type="ChEBI" id="CHEBI:18420"/>
        <label>1</label>
        <note>catalytic</note>
    </ligand>
</feature>
<dbReference type="OrthoDB" id="9785695at2"/>
<dbReference type="SUPFAM" id="SSF56655">
    <property type="entry name" value="Carbohydrate phosphatase"/>
    <property type="match status" value="1"/>
</dbReference>
<comment type="pathway">
    <text evidence="2">Amino-acid biosynthesis; L-histidine biosynthesis; L-histidine from 5-phospho-alpha-D-ribose 1-diphosphate: step 8/9.</text>
</comment>
<dbReference type="EC" id="3.1.3.15" evidence="4 11"/>
<gene>
    <name evidence="13" type="ORF">SAMN04488117_101716</name>
</gene>
<evidence type="ECO:0000256" key="2">
    <source>
        <dbReference type="ARBA" id="ARBA00004970"/>
    </source>
</evidence>
<dbReference type="InterPro" id="IPR011809">
    <property type="entry name" value="His_9_proposed"/>
</dbReference>
<evidence type="ECO:0000313" key="14">
    <source>
        <dbReference type="Proteomes" id="UP000182284"/>
    </source>
</evidence>
<evidence type="ECO:0000256" key="11">
    <source>
        <dbReference type="NCBIfam" id="TIGR02067"/>
    </source>
</evidence>
<keyword evidence="9" id="KW-0368">Histidine biosynthesis</keyword>
<sequence length="275" mass="29128">MSDVTAKLGQPLSETDRAEIIATAHAAAEVAREVTLTYFRGTALDTTSKKDAGFDPVTVADRGSERAMRALIEDRRPQDGIMGEEFGPKAGTSGLTWVLDPIDGTRGFISGTPTWGVLIALRDADQALFGIIDQPYIGERFVGGFGLSEMTGPHGTRALGVRRGVSLDEAVIFSTFPEVGSEVEGHAFHDLAGRCKLTRYGMDCYAYALLAAGQIDLVVEAGLQSYDILAPLAVIEAAGGIVTDWQGRPVLEGGRVLAAASKELHDAALAVLSTY</sequence>
<accession>A0A1G7GU51</accession>
<evidence type="ECO:0000313" key="13">
    <source>
        <dbReference type="EMBL" id="SDE91677.1"/>
    </source>
</evidence>
<feature type="binding site" evidence="12">
    <location>
        <position position="227"/>
    </location>
    <ligand>
        <name>Mg(2+)</name>
        <dbReference type="ChEBI" id="CHEBI:18420"/>
        <label>1</label>
        <note>catalytic</note>
    </ligand>
</feature>
<feature type="binding site" evidence="12">
    <location>
        <position position="103"/>
    </location>
    <ligand>
        <name>Mg(2+)</name>
        <dbReference type="ChEBI" id="CHEBI:18420"/>
        <label>1</label>
        <note>catalytic</note>
    </ligand>
</feature>